<comment type="caution">
    <text evidence="4">The sequence shown here is derived from an EMBL/GenBank/DDBJ whole genome shotgun (WGS) entry which is preliminary data.</text>
</comment>
<evidence type="ECO:0000256" key="2">
    <source>
        <dbReference type="ARBA" id="ARBA00023274"/>
    </source>
</evidence>
<dbReference type="GO" id="GO:0015935">
    <property type="term" value="C:small ribosomal subunit"/>
    <property type="evidence" value="ECO:0007669"/>
    <property type="project" value="TreeGrafter"/>
</dbReference>
<evidence type="ECO:0000313" key="4">
    <source>
        <dbReference type="EMBL" id="OGL55132.1"/>
    </source>
</evidence>
<evidence type="ECO:0000313" key="5">
    <source>
        <dbReference type="Proteomes" id="UP000178082"/>
    </source>
</evidence>
<organism evidence="4 5">
    <name type="scientific">Candidatus Schekmanbacteria bacterium RIFCSPLOWO2_12_FULL_38_15</name>
    <dbReference type="NCBI Taxonomy" id="1817883"/>
    <lineage>
        <taxon>Bacteria</taxon>
        <taxon>Candidatus Schekmaniibacteriota</taxon>
    </lineage>
</organism>
<sequence>MSVVLRLTKTGTKKKIRYRVVAADSRKPRDGRFLEILGTYNSQKKEDNFSLKEDRVIRWLAQGAQPSDTVKNLLKKSGIWKKFKTKNSEEAAA</sequence>
<protein>
    <recommendedName>
        <fullName evidence="3">Small ribosomal subunit protein bS16</fullName>
    </recommendedName>
</protein>
<dbReference type="GO" id="GO:0005737">
    <property type="term" value="C:cytoplasm"/>
    <property type="evidence" value="ECO:0007669"/>
    <property type="project" value="UniProtKB-ARBA"/>
</dbReference>
<dbReference type="EMBL" id="MGDI01000004">
    <property type="protein sequence ID" value="OGL55132.1"/>
    <property type="molecule type" value="Genomic_DNA"/>
</dbReference>
<reference evidence="4 5" key="1">
    <citation type="journal article" date="2016" name="Nat. Commun.">
        <title>Thousands of microbial genomes shed light on interconnected biogeochemical processes in an aquifer system.</title>
        <authorList>
            <person name="Anantharaman K."/>
            <person name="Brown C.T."/>
            <person name="Hug L.A."/>
            <person name="Sharon I."/>
            <person name="Castelle C.J."/>
            <person name="Probst A.J."/>
            <person name="Thomas B.C."/>
            <person name="Singh A."/>
            <person name="Wilkins M.J."/>
            <person name="Karaoz U."/>
            <person name="Brodie E.L."/>
            <person name="Williams K.H."/>
            <person name="Hubbard S.S."/>
            <person name="Banfield J.F."/>
        </authorList>
    </citation>
    <scope>NUCLEOTIDE SEQUENCE [LARGE SCALE GENOMIC DNA]</scope>
</reference>
<dbReference type="PANTHER" id="PTHR12919:SF20">
    <property type="entry name" value="SMALL RIBOSOMAL SUBUNIT PROTEIN BS16M"/>
    <property type="match status" value="1"/>
</dbReference>
<dbReference type="GO" id="GO:0006412">
    <property type="term" value="P:translation"/>
    <property type="evidence" value="ECO:0007669"/>
    <property type="project" value="UniProtKB-UniRule"/>
</dbReference>
<dbReference type="Gene3D" id="3.30.1320.10">
    <property type="match status" value="1"/>
</dbReference>
<dbReference type="HAMAP" id="MF_00385">
    <property type="entry name" value="Ribosomal_bS16"/>
    <property type="match status" value="1"/>
</dbReference>
<comment type="similarity">
    <text evidence="3">Belongs to the bacterial ribosomal protein bS16 family.</text>
</comment>
<dbReference type="SUPFAM" id="SSF54565">
    <property type="entry name" value="Ribosomal protein S16"/>
    <property type="match status" value="1"/>
</dbReference>
<dbReference type="STRING" id="1817883.A3G31_02735"/>
<evidence type="ECO:0000256" key="3">
    <source>
        <dbReference type="HAMAP-Rule" id="MF_00385"/>
    </source>
</evidence>
<dbReference type="AlphaFoldDB" id="A0A1F7SMX6"/>
<dbReference type="Proteomes" id="UP000178082">
    <property type="component" value="Unassembled WGS sequence"/>
</dbReference>
<dbReference type="InterPro" id="IPR000307">
    <property type="entry name" value="Ribosomal_bS16"/>
</dbReference>
<name>A0A1F7SMX6_9BACT</name>
<dbReference type="NCBIfam" id="TIGR00002">
    <property type="entry name" value="S16"/>
    <property type="match status" value="1"/>
</dbReference>
<dbReference type="GO" id="GO:0003735">
    <property type="term" value="F:structural constituent of ribosome"/>
    <property type="evidence" value="ECO:0007669"/>
    <property type="project" value="InterPro"/>
</dbReference>
<dbReference type="InterPro" id="IPR023803">
    <property type="entry name" value="Ribosomal_bS16_dom_sf"/>
</dbReference>
<dbReference type="PANTHER" id="PTHR12919">
    <property type="entry name" value="30S RIBOSOMAL PROTEIN S16"/>
    <property type="match status" value="1"/>
</dbReference>
<keyword evidence="1 3" id="KW-0689">Ribosomal protein</keyword>
<keyword evidence="2 3" id="KW-0687">Ribonucleoprotein</keyword>
<gene>
    <name evidence="3" type="primary">rpsP</name>
    <name evidence="4" type="ORF">A3G31_02735</name>
</gene>
<dbReference type="Pfam" id="PF00886">
    <property type="entry name" value="Ribosomal_S16"/>
    <property type="match status" value="1"/>
</dbReference>
<evidence type="ECO:0000256" key="1">
    <source>
        <dbReference type="ARBA" id="ARBA00022980"/>
    </source>
</evidence>
<accession>A0A1F7SMX6</accession>
<proteinExistence type="inferred from homology"/>